<proteinExistence type="predicted"/>
<keyword evidence="5" id="KW-1185">Reference proteome</keyword>
<dbReference type="InterPro" id="IPR050706">
    <property type="entry name" value="Cyclic-di-GMP_PDE-like"/>
</dbReference>
<evidence type="ECO:0000313" key="5">
    <source>
        <dbReference type="Proteomes" id="UP000295793"/>
    </source>
</evidence>
<dbReference type="PROSITE" id="PS50883">
    <property type="entry name" value="EAL"/>
    <property type="match status" value="1"/>
</dbReference>
<evidence type="ECO:0000259" key="3">
    <source>
        <dbReference type="PROSITE" id="PS50887"/>
    </source>
</evidence>
<dbReference type="SMART" id="SM00052">
    <property type="entry name" value="EAL"/>
    <property type="match status" value="1"/>
</dbReference>
<feature type="domain" description="EAL" evidence="2">
    <location>
        <begin position="494"/>
        <end position="747"/>
    </location>
</feature>
<dbReference type="InterPro" id="IPR029787">
    <property type="entry name" value="Nucleotide_cyclase"/>
</dbReference>
<sequence>MLGFKKNIWTVFWALTLLGVMLYGAYAAKLWRAHVHHTLGRQAAQTELLQVTMESFVSYHLVILDLLAANFIATDSLPDEVETSSLFDHVVAVNPSMKAIGLISYDGDPLVISSGFDYPKHSRISEDPVRYETFKRDRQQPFSLGASHFSYQDDQPIIVIPVQRAVLPVGSSAQPQAIMTTGVNVNYMPLYQEMTADDQQGFLEVIRADGFYQYVSGDLQQYNQPVAAEYLTAISASGNSPGLKGRDDIYFKKLTRNGRDIQVAVSYSELLNSWIVAGMPRNSIMAAYLKQLALPLFILLGFLMLFGLLVRSISESENKKQLALSYQAEHDYLTQVPNRIFIRNNFSEWLEKQDRAYFISINIDDFKTVNDAFGMAFGDRILIEVSTRLKSFLLGNELLIRESGDGFIFIALRKNEKAVKGLAERIKTKLARPYLQSKNHVHMTASIGICCYPQHGKDFSDLIAAADVALRAAKNNRNSIAWLTEDMLSEHYATVQLEQRLREAIVSRSLSCVYQPQIDKRGHLYGVEALARWQDEQLGTVPPDRFIAIAERCGLMVTLGEVLLDIALKGFAEIYRRGLAELNLSVNISLKQFSDSRFVERLVAAIDRYQLPYSLITIELTENNFIDDFNRVQTICRTLTGYGIRVSLDDFGTGYSSLSVLHGIAIDELKIDKSFLTEVEEQDKSLSMLRNILSIAKDLGITVVAEGVETEQQKKLLLNLDCDILQGYYFSKPLTCEQLLPFAEKAIAEPFQMLLQS</sequence>
<keyword evidence="1" id="KW-0472">Membrane</keyword>
<comment type="caution">
    <text evidence="4">The sequence shown here is derived from an EMBL/GenBank/DDBJ whole genome shotgun (WGS) entry which is preliminary data.</text>
</comment>
<dbReference type="InterPro" id="IPR001633">
    <property type="entry name" value="EAL_dom"/>
</dbReference>
<dbReference type="InterPro" id="IPR000160">
    <property type="entry name" value="GGDEF_dom"/>
</dbReference>
<evidence type="ECO:0000256" key="1">
    <source>
        <dbReference type="SAM" id="Phobius"/>
    </source>
</evidence>
<dbReference type="Proteomes" id="UP000295793">
    <property type="component" value="Unassembled WGS sequence"/>
</dbReference>
<dbReference type="AlphaFoldDB" id="A0A4R3IAT7"/>
<reference evidence="4 5" key="1">
    <citation type="submission" date="2019-03" db="EMBL/GenBank/DDBJ databases">
        <title>Genomic Encyclopedia of Archaeal and Bacterial Type Strains, Phase II (KMG-II): from individual species to whole genera.</title>
        <authorList>
            <person name="Goeker M."/>
        </authorList>
    </citation>
    <scope>NUCLEOTIDE SEQUENCE [LARGE SCALE GENOMIC DNA]</scope>
    <source>
        <strain evidence="4 5">DSM 15388</strain>
    </source>
</reference>
<feature type="domain" description="GGDEF" evidence="3">
    <location>
        <begin position="354"/>
        <end position="485"/>
    </location>
</feature>
<evidence type="ECO:0000259" key="2">
    <source>
        <dbReference type="PROSITE" id="PS50883"/>
    </source>
</evidence>
<dbReference type="OrthoDB" id="9804951at2"/>
<dbReference type="CDD" id="cd01948">
    <property type="entry name" value="EAL"/>
    <property type="match status" value="1"/>
</dbReference>
<dbReference type="GO" id="GO:0071111">
    <property type="term" value="F:cyclic-guanylate-specific phosphodiesterase activity"/>
    <property type="evidence" value="ECO:0007669"/>
    <property type="project" value="InterPro"/>
</dbReference>
<evidence type="ECO:0000313" key="4">
    <source>
        <dbReference type="EMBL" id="TCS43690.1"/>
    </source>
</evidence>
<dbReference type="InterPro" id="IPR035919">
    <property type="entry name" value="EAL_sf"/>
</dbReference>
<name>A0A4R3IAT7_9GAMM</name>
<keyword evidence="1" id="KW-1133">Transmembrane helix</keyword>
<dbReference type="SUPFAM" id="SSF141868">
    <property type="entry name" value="EAL domain-like"/>
    <property type="match status" value="1"/>
</dbReference>
<dbReference type="SUPFAM" id="SSF55073">
    <property type="entry name" value="Nucleotide cyclase"/>
    <property type="match status" value="1"/>
</dbReference>
<organism evidence="4 5">
    <name type="scientific">Reinekea marinisedimentorum</name>
    <dbReference type="NCBI Taxonomy" id="230495"/>
    <lineage>
        <taxon>Bacteria</taxon>
        <taxon>Pseudomonadati</taxon>
        <taxon>Pseudomonadota</taxon>
        <taxon>Gammaproteobacteria</taxon>
        <taxon>Oceanospirillales</taxon>
        <taxon>Saccharospirillaceae</taxon>
        <taxon>Reinekea</taxon>
    </lineage>
</organism>
<dbReference type="Gene3D" id="3.20.20.450">
    <property type="entry name" value="EAL domain"/>
    <property type="match status" value="1"/>
</dbReference>
<dbReference type="EMBL" id="SLZR01000001">
    <property type="protein sequence ID" value="TCS43690.1"/>
    <property type="molecule type" value="Genomic_DNA"/>
</dbReference>
<dbReference type="PANTHER" id="PTHR33121:SF70">
    <property type="entry name" value="SIGNALING PROTEIN YKOW"/>
    <property type="match status" value="1"/>
</dbReference>
<dbReference type="PROSITE" id="PS50887">
    <property type="entry name" value="GGDEF"/>
    <property type="match status" value="1"/>
</dbReference>
<dbReference type="PANTHER" id="PTHR33121">
    <property type="entry name" value="CYCLIC DI-GMP PHOSPHODIESTERASE PDEF"/>
    <property type="match status" value="1"/>
</dbReference>
<feature type="transmembrane region" description="Helical" evidence="1">
    <location>
        <begin position="292"/>
        <end position="310"/>
    </location>
</feature>
<accession>A0A4R3IAT7</accession>
<dbReference type="Pfam" id="PF00563">
    <property type="entry name" value="EAL"/>
    <property type="match status" value="1"/>
</dbReference>
<dbReference type="RefSeq" id="WP_132698646.1">
    <property type="nucleotide sequence ID" value="NZ_SLZR01000001.1"/>
</dbReference>
<dbReference type="SMART" id="SM00267">
    <property type="entry name" value="GGDEF"/>
    <property type="match status" value="1"/>
</dbReference>
<dbReference type="Gene3D" id="3.30.70.270">
    <property type="match status" value="1"/>
</dbReference>
<dbReference type="Pfam" id="PF00990">
    <property type="entry name" value="GGDEF"/>
    <property type="match status" value="1"/>
</dbReference>
<protein>
    <submittedName>
        <fullName evidence="4">Diguanylate cyclase (GGDEF)-like protein</fullName>
    </submittedName>
</protein>
<dbReference type="InterPro" id="IPR043128">
    <property type="entry name" value="Rev_trsase/Diguanyl_cyclase"/>
</dbReference>
<gene>
    <name evidence="4" type="ORF">BCF53_10132</name>
</gene>
<keyword evidence="1" id="KW-0812">Transmembrane</keyword>
<dbReference type="NCBIfam" id="TIGR00254">
    <property type="entry name" value="GGDEF"/>
    <property type="match status" value="1"/>
</dbReference>
<dbReference type="CDD" id="cd01949">
    <property type="entry name" value="GGDEF"/>
    <property type="match status" value="1"/>
</dbReference>